<feature type="transmembrane region" description="Helical" evidence="1">
    <location>
        <begin position="66"/>
        <end position="81"/>
    </location>
</feature>
<protein>
    <submittedName>
        <fullName evidence="2">4-hydroxybenzoate polyprenyltransferase</fullName>
    </submittedName>
</protein>
<organism evidence="2 3">
    <name type="scientific">Evansella vedderi</name>
    <dbReference type="NCBI Taxonomy" id="38282"/>
    <lineage>
        <taxon>Bacteria</taxon>
        <taxon>Bacillati</taxon>
        <taxon>Bacillota</taxon>
        <taxon>Bacilli</taxon>
        <taxon>Bacillales</taxon>
        <taxon>Bacillaceae</taxon>
        <taxon>Evansella</taxon>
    </lineage>
</organism>
<evidence type="ECO:0000313" key="2">
    <source>
        <dbReference type="EMBL" id="MDQ0256671.1"/>
    </source>
</evidence>
<keyword evidence="1" id="KW-1133">Transmembrane helix</keyword>
<keyword evidence="3" id="KW-1185">Reference proteome</keyword>
<feature type="transmembrane region" description="Helical" evidence="1">
    <location>
        <begin position="6"/>
        <end position="21"/>
    </location>
</feature>
<evidence type="ECO:0000256" key="1">
    <source>
        <dbReference type="SAM" id="Phobius"/>
    </source>
</evidence>
<feature type="transmembrane region" description="Helical" evidence="1">
    <location>
        <begin position="123"/>
        <end position="143"/>
    </location>
</feature>
<dbReference type="RefSeq" id="WP_307329170.1">
    <property type="nucleotide sequence ID" value="NZ_JAUSUG010000018.1"/>
</dbReference>
<accession>A0ABT9ZZL6</accession>
<gene>
    <name evidence="2" type="ORF">J2S74_004093</name>
</gene>
<comment type="caution">
    <text evidence="2">The sequence shown here is derived from an EMBL/GenBank/DDBJ whole genome shotgun (WGS) entry which is preliminary data.</text>
</comment>
<feature type="transmembrane region" description="Helical" evidence="1">
    <location>
        <begin position="88"/>
        <end position="107"/>
    </location>
</feature>
<reference evidence="2 3" key="1">
    <citation type="submission" date="2023-07" db="EMBL/GenBank/DDBJ databases">
        <title>Genomic Encyclopedia of Type Strains, Phase IV (KMG-IV): sequencing the most valuable type-strain genomes for metagenomic binning, comparative biology and taxonomic classification.</title>
        <authorList>
            <person name="Goeker M."/>
        </authorList>
    </citation>
    <scope>NUCLEOTIDE SEQUENCE [LARGE SCALE GENOMIC DNA]</scope>
    <source>
        <strain evidence="2 3">DSM 9768</strain>
    </source>
</reference>
<dbReference type="Proteomes" id="UP001230005">
    <property type="component" value="Unassembled WGS sequence"/>
</dbReference>
<evidence type="ECO:0000313" key="3">
    <source>
        <dbReference type="Proteomes" id="UP001230005"/>
    </source>
</evidence>
<keyword evidence="1" id="KW-0812">Transmembrane</keyword>
<dbReference type="EMBL" id="JAUSUG010000018">
    <property type="protein sequence ID" value="MDQ0256671.1"/>
    <property type="molecule type" value="Genomic_DNA"/>
</dbReference>
<feature type="transmembrane region" description="Helical" evidence="1">
    <location>
        <begin position="28"/>
        <end position="46"/>
    </location>
</feature>
<proteinExistence type="predicted"/>
<keyword evidence="1" id="KW-0472">Membrane</keyword>
<name>A0ABT9ZZL6_9BACI</name>
<sequence>MKQIILWLMFLIPIASLVLIGDRTLRRFLPVALFVTVVNTLFYQAAYHYNWWREPGLFEWDKVANIPWVYSAYLVATLWIFKFTYGKFIVYLITNLILDGVYVYLWYPFQQKLGLASGEMSPHMTYIIMIGVALLIYAFQIWYEKGLQSYKETN</sequence>